<evidence type="ECO:0000313" key="3">
    <source>
        <dbReference type="EMBL" id="MDN3722752.1"/>
    </source>
</evidence>
<accession>A0ABT8DID2</accession>
<keyword evidence="2" id="KW-0472">Membrane</keyword>
<feature type="transmembrane region" description="Helical" evidence="2">
    <location>
        <begin position="77"/>
        <end position="95"/>
    </location>
</feature>
<keyword evidence="1" id="KW-0175">Coiled coil</keyword>
<evidence type="ECO:0000256" key="1">
    <source>
        <dbReference type="SAM" id="Coils"/>
    </source>
</evidence>
<evidence type="ECO:0008006" key="5">
    <source>
        <dbReference type="Google" id="ProtNLM"/>
    </source>
</evidence>
<keyword evidence="2" id="KW-1133">Transmembrane helix</keyword>
<dbReference type="Proteomes" id="UP001244787">
    <property type="component" value="Unassembled WGS sequence"/>
</dbReference>
<organism evidence="3 4">
    <name type="scientific">Aequorivita aurantiaca</name>
    <dbReference type="NCBI Taxonomy" id="3053356"/>
    <lineage>
        <taxon>Bacteria</taxon>
        <taxon>Pseudomonadati</taxon>
        <taxon>Bacteroidota</taxon>
        <taxon>Flavobacteriia</taxon>
        <taxon>Flavobacteriales</taxon>
        <taxon>Flavobacteriaceae</taxon>
        <taxon>Aequorivita</taxon>
    </lineage>
</organism>
<feature type="coiled-coil region" evidence="1">
    <location>
        <begin position="105"/>
        <end position="132"/>
    </location>
</feature>
<reference evidence="3 4" key="1">
    <citation type="submission" date="2023-06" db="EMBL/GenBank/DDBJ databases">
        <authorList>
            <person name="Ye Y.-Q."/>
            <person name="Du Z.-J."/>
        </authorList>
    </citation>
    <scope>NUCLEOTIDE SEQUENCE [LARGE SCALE GENOMIC DNA]</scope>
    <source>
        <strain evidence="3 4">SDUM287046</strain>
    </source>
</reference>
<dbReference type="RefSeq" id="WP_290252841.1">
    <property type="nucleotide sequence ID" value="NZ_JAUGQQ010000001.1"/>
</dbReference>
<dbReference type="EMBL" id="JAUGQQ010000001">
    <property type="protein sequence ID" value="MDN3722752.1"/>
    <property type="molecule type" value="Genomic_DNA"/>
</dbReference>
<evidence type="ECO:0000313" key="4">
    <source>
        <dbReference type="Proteomes" id="UP001244787"/>
    </source>
</evidence>
<keyword evidence="4" id="KW-1185">Reference proteome</keyword>
<gene>
    <name evidence="3" type="ORF">QRD02_00030</name>
</gene>
<feature type="transmembrane region" description="Helical" evidence="2">
    <location>
        <begin position="39"/>
        <end position="65"/>
    </location>
</feature>
<proteinExistence type="predicted"/>
<keyword evidence="2" id="KW-0812">Transmembrane</keyword>
<evidence type="ECO:0000256" key="2">
    <source>
        <dbReference type="SAM" id="Phobius"/>
    </source>
</evidence>
<name>A0ABT8DID2_9FLAO</name>
<sequence>MDYILISKAIVLIIIFLIIKTGYNKINWDKKSLGNSEKFLIILFVLILTIPLLFGLMVLVFFIFLKGTFDFLSNQNYLEQIVIITGFFVIYFLIVHKIEKILIEKKEKEQKILEQSNHISRLEYELNQLKNNLN</sequence>
<comment type="caution">
    <text evidence="3">The sequence shown here is derived from an EMBL/GenBank/DDBJ whole genome shotgun (WGS) entry which is preliminary data.</text>
</comment>
<protein>
    <recommendedName>
        <fullName evidence="5">DUF2304 domain-containing protein</fullName>
    </recommendedName>
</protein>
<feature type="transmembrane region" description="Helical" evidence="2">
    <location>
        <begin position="6"/>
        <end position="23"/>
    </location>
</feature>